<organism evidence="1 3">
    <name type="scientific">Durusdinium trenchii</name>
    <dbReference type="NCBI Taxonomy" id="1381693"/>
    <lineage>
        <taxon>Eukaryota</taxon>
        <taxon>Sar</taxon>
        <taxon>Alveolata</taxon>
        <taxon>Dinophyceae</taxon>
        <taxon>Suessiales</taxon>
        <taxon>Symbiodiniaceae</taxon>
        <taxon>Durusdinium</taxon>
    </lineage>
</organism>
<dbReference type="Proteomes" id="UP001642464">
    <property type="component" value="Unassembled WGS sequence"/>
</dbReference>
<evidence type="ECO:0000313" key="2">
    <source>
        <dbReference type="EMBL" id="CAK9083448.1"/>
    </source>
</evidence>
<name>A0ABP0Q870_9DINO</name>
<sequence length="193" mass="21603">MRSIPFLGLPPQSNSVPKLTFSKIAERFGTSKNGRSLFKRNWSRFPSTRTCRISTEEPKSQPCQSIRYKSCFEYTGDLHPGDNVNFKVAGLASGSFTIDKLPQEDATLVLVVYRHDRASMALSFMSHVFAKLSGPQVALLDAYQGTASSLVEIQPEDEEESAETLRFNSVMALDEARYKVLLHVGNHKEEARI</sequence>
<reference evidence="1 3" key="1">
    <citation type="submission" date="2024-02" db="EMBL/GenBank/DDBJ databases">
        <authorList>
            <person name="Chen Y."/>
            <person name="Shah S."/>
            <person name="Dougan E. K."/>
            <person name="Thang M."/>
            <person name="Chan C."/>
        </authorList>
    </citation>
    <scope>NUCLEOTIDE SEQUENCE [LARGE SCALE GENOMIC DNA]</scope>
</reference>
<dbReference type="EMBL" id="CAXAMM010039051">
    <property type="protein sequence ID" value="CAK9083374.1"/>
    <property type="molecule type" value="Genomic_DNA"/>
</dbReference>
<evidence type="ECO:0000313" key="1">
    <source>
        <dbReference type="EMBL" id="CAK9083374.1"/>
    </source>
</evidence>
<dbReference type="EMBL" id="CAXAMM010039062">
    <property type="protein sequence ID" value="CAK9083448.1"/>
    <property type="molecule type" value="Genomic_DNA"/>
</dbReference>
<protein>
    <submittedName>
        <fullName evidence="1">Uncharacterized protein</fullName>
    </submittedName>
</protein>
<evidence type="ECO:0000313" key="3">
    <source>
        <dbReference type="Proteomes" id="UP001642464"/>
    </source>
</evidence>
<keyword evidence="3" id="KW-1185">Reference proteome</keyword>
<comment type="caution">
    <text evidence="1">The sequence shown here is derived from an EMBL/GenBank/DDBJ whole genome shotgun (WGS) entry which is preliminary data.</text>
</comment>
<accession>A0ABP0Q870</accession>
<gene>
    <name evidence="1" type="ORF">SCF082_LOCUS39575</name>
    <name evidence="2" type="ORF">SCF082_LOCUS39612</name>
</gene>
<proteinExistence type="predicted"/>